<dbReference type="InterPro" id="IPR050515">
    <property type="entry name" value="Beta-lactam/transpept"/>
</dbReference>
<organism evidence="4">
    <name type="scientific">hydrothermal vent metagenome</name>
    <dbReference type="NCBI Taxonomy" id="652676"/>
    <lineage>
        <taxon>unclassified sequences</taxon>
        <taxon>metagenomes</taxon>
        <taxon>ecological metagenomes</taxon>
    </lineage>
</organism>
<dbReference type="AlphaFoldDB" id="A0A160VHH5"/>
<keyword evidence="4" id="KW-0808">Transferase</keyword>
<proteinExistence type="predicted"/>
<evidence type="ECO:0000256" key="1">
    <source>
        <dbReference type="ARBA" id="ARBA00004370"/>
    </source>
</evidence>
<accession>A0A160VHH5</accession>
<dbReference type="SUPFAM" id="SSF56519">
    <property type="entry name" value="Penicillin binding protein dimerisation domain"/>
    <property type="match status" value="1"/>
</dbReference>
<dbReference type="CDD" id="cd06575">
    <property type="entry name" value="PASTA_Pbp2x-like_2"/>
    <property type="match status" value="1"/>
</dbReference>
<dbReference type="PANTHER" id="PTHR30627:SF1">
    <property type="entry name" value="PEPTIDOGLYCAN D,D-TRANSPEPTIDASE FTSI"/>
    <property type="match status" value="1"/>
</dbReference>
<dbReference type="InterPro" id="IPR005311">
    <property type="entry name" value="PBP_dimer"/>
</dbReference>
<dbReference type="InterPro" id="IPR012338">
    <property type="entry name" value="Beta-lactam/transpept-like"/>
</dbReference>
<dbReference type="SUPFAM" id="SSF54184">
    <property type="entry name" value="Penicillin-binding protein 2x (pbp-2x), c-terminal domain"/>
    <property type="match status" value="1"/>
</dbReference>
<sequence length="622" mass="68932">MVIDSDVYQKQGISQGQRQERLLAVRGNIYDTNNVPLTRNIIHYSIAAHPSKINDKAKFADLISESTGRESDFYLNKLNSKADFVYLERNLRKEKVALILGQHHSGLVIDRKFRRSYPHNHVGSQIIGFTDVDDKGLIGIEKEFNRFLEGRNGWVVKQVNGEGRTQVKTSFPIKNPVDGSNIQLTINLEYQSILQEELARRIEESKAKGAMGILMDPQTGAILAMSSLPDFDPNQHESYPVENQKIRVITDQFEPGSTYKIVAATAAVATKKVSLYDEFYCEDGQFTVAGKIITDHEKFGLLTFPQIIAHSSNVGTIKIAQKIGQNPLYTYSRDYGFGTLTGIRFPGEMKGTLRKIKDWSEISLAELSIGYEVGVTALQLASAYSAIANGGFLLKPRLVKQILSPDGKLLYAEKPEVMRKVADSAIMSTIKDILVQGVKSGTGIKAGIMGWSIAGKTGTAHKFVEGEYSQSKYISNFAGFFPAEEPQIVGVIILDEPRYGLHWGGYGAAPVFRRVAQRIINMDDSIQYHKPKTKFSKPVYVDASKKDNIGLVPIKTIAPYPTYQDGYTFVPDVRGMSIRKAKRVLMDSNIRASFTGSGHVVWQSPSPGTKKLPGSICTMGLN</sequence>
<dbReference type="Pfam" id="PF03717">
    <property type="entry name" value="PBP_dimer"/>
    <property type="match status" value="1"/>
</dbReference>
<feature type="domain" description="PASTA" evidence="3">
    <location>
        <begin position="564"/>
        <end position="622"/>
    </location>
</feature>
<dbReference type="PANTHER" id="PTHR30627">
    <property type="entry name" value="PEPTIDOGLYCAN D,D-TRANSPEPTIDASE"/>
    <property type="match status" value="1"/>
</dbReference>
<dbReference type="InterPro" id="IPR005543">
    <property type="entry name" value="PASTA_dom"/>
</dbReference>
<dbReference type="SUPFAM" id="SSF56601">
    <property type="entry name" value="beta-lactamase/transpeptidase-like"/>
    <property type="match status" value="1"/>
</dbReference>
<dbReference type="Gene3D" id="3.40.710.10">
    <property type="entry name" value="DD-peptidase/beta-lactamase superfamily"/>
    <property type="match status" value="1"/>
</dbReference>
<keyword evidence="4" id="KW-0132">Cell division</keyword>
<name>A0A160VHH5_9ZZZZ</name>
<dbReference type="PROSITE" id="PS51178">
    <property type="entry name" value="PASTA"/>
    <property type="match status" value="1"/>
</dbReference>
<dbReference type="GO" id="GO:0051301">
    <property type="term" value="P:cell division"/>
    <property type="evidence" value="ECO:0007669"/>
    <property type="project" value="UniProtKB-KW"/>
</dbReference>
<evidence type="ECO:0000256" key="2">
    <source>
        <dbReference type="ARBA" id="ARBA00023136"/>
    </source>
</evidence>
<evidence type="ECO:0000313" key="4">
    <source>
        <dbReference type="EMBL" id="CUV10268.1"/>
    </source>
</evidence>
<dbReference type="Gene3D" id="3.30.450.330">
    <property type="match status" value="1"/>
</dbReference>
<dbReference type="InterPro" id="IPR001460">
    <property type="entry name" value="PCN-bd_Tpept"/>
</dbReference>
<keyword evidence="2" id="KW-0472">Membrane</keyword>
<dbReference type="EMBL" id="FAXC01000389">
    <property type="protein sequence ID" value="CUV10268.1"/>
    <property type="molecule type" value="Genomic_DNA"/>
</dbReference>
<keyword evidence="4" id="KW-0328">Glycosyltransferase</keyword>
<gene>
    <name evidence="4" type="ORF">MGWOODY_Mmi1709</name>
</gene>
<keyword evidence="4" id="KW-0131">Cell cycle</keyword>
<dbReference type="GO" id="GO:0016757">
    <property type="term" value="F:glycosyltransferase activity"/>
    <property type="evidence" value="ECO:0007669"/>
    <property type="project" value="UniProtKB-KW"/>
</dbReference>
<comment type="subcellular location">
    <subcellularLocation>
        <location evidence="1">Membrane</location>
    </subcellularLocation>
</comment>
<dbReference type="Pfam" id="PF03793">
    <property type="entry name" value="PASTA"/>
    <property type="match status" value="1"/>
</dbReference>
<dbReference type="GO" id="GO:0008658">
    <property type="term" value="F:penicillin binding"/>
    <property type="evidence" value="ECO:0007669"/>
    <property type="project" value="InterPro"/>
</dbReference>
<dbReference type="GO" id="GO:0005886">
    <property type="term" value="C:plasma membrane"/>
    <property type="evidence" value="ECO:0007669"/>
    <property type="project" value="TreeGrafter"/>
</dbReference>
<evidence type="ECO:0000259" key="3">
    <source>
        <dbReference type="PROSITE" id="PS51178"/>
    </source>
</evidence>
<dbReference type="InterPro" id="IPR036138">
    <property type="entry name" value="PBP_dimer_sf"/>
</dbReference>
<reference evidence="4" key="1">
    <citation type="submission" date="2015-10" db="EMBL/GenBank/DDBJ databases">
        <authorList>
            <person name="Gilbert D.G."/>
        </authorList>
    </citation>
    <scope>NUCLEOTIDE SEQUENCE</scope>
</reference>
<dbReference type="GO" id="GO:0071555">
    <property type="term" value="P:cell wall organization"/>
    <property type="evidence" value="ECO:0007669"/>
    <property type="project" value="TreeGrafter"/>
</dbReference>
<dbReference type="Pfam" id="PF00905">
    <property type="entry name" value="Transpeptidase"/>
    <property type="match status" value="1"/>
</dbReference>
<protein>
    <submittedName>
        <fullName evidence="4">Cell division protein FtsI [Peptidoglycan synthetase]</fullName>
        <ecNumber evidence="4">2.4.1.129</ecNumber>
    </submittedName>
</protein>
<dbReference type="Gene3D" id="3.90.1310.10">
    <property type="entry name" value="Penicillin-binding protein 2a (Domain 2)"/>
    <property type="match status" value="1"/>
</dbReference>
<dbReference type="EC" id="2.4.1.129" evidence="4"/>